<dbReference type="Proteomes" id="UP001595867">
    <property type="component" value="Unassembled WGS sequence"/>
</dbReference>
<keyword evidence="1" id="KW-0732">Signal</keyword>
<protein>
    <submittedName>
        <fullName evidence="2">Uncharacterized protein</fullName>
    </submittedName>
</protein>
<proteinExistence type="predicted"/>
<comment type="caution">
    <text evidence="2">The sequence shown here is derived from an EMBL/GenBank/DDBJ whole genome shotgun (WGS) entry which is preliminary data.</text>
</comment>
<evidence type="ECO:0000313" key="2">
    <source>
        <dbReference type="EMBL" id="MFC4068784.1"/>
    </source>
</evidence>
<evidence type="ECO:0000313" key="3">
    <source>
        <dbReference type="Proteomes" id="UP001595867"/>
    </source>
</evidence>
<keyword evidence="3" id="KW-1185">Reference proteome</keyword>
<sequence>MRRIIVLTCAVPLLAAAAALTGGAAATGGRVPEPAASPPLGDEYYTPTELNRGLFDAADLPAGYTRLDGAAAGYPGVLDTDACSVVGYSELNGASAIQTTAVRRAFRAEDGSTLAFQLLAVGPDAVAGWVAYTADPPTKCPVVTEDGYTIRNSRLPLPGVAEPAAGMIRIGGTGPTATRRHSASVGWGAVVLTVEETNTSESRQDRFVEIVGSAARQVREIAAGPSVEDLRRGLLTLADLPDGFRIVADDTVEGREVFTERDCDGKIEEYGDDQLVARRTYAKGDATVSLAVGPGTDGYGLTGAMSRRVRECADGVAEAPSISTDMHVGGIVYQDRPPRLRGVTLYREVISDIQVTMAGGVDLAAAEEIREAALRATWKIYD</sequence>
<dbReference type="RefSeq" id="WP_378069670.1">
    <property type="nucleotide sequence ID" value="NZ_JBHSBL010000019.1"/>
</dbReference>
<reference evidence="3" key="1">
    <citation type="journal article" date="2019" name="Int. J. Syst. Evol. Microbiol.">
        <title>The Global Catalogue of Microorganisms (GCM) 10K type strain sequencing project: providing services to taxonomists for standard genome sequencing and annotation.</title>
        <authorList>
            <consortium name="The Broad Institute Genomics Platform"/>
            <consortium name="The Broad Institute Genome Sequencing Center for Infectious Disease"/>
            <person name="Wu L."/>
            <person name="Ma J."/>
        </authorList>
    </citation>
    <scope>NUCLEOTIDE SEQUENCE [LARGE SCALE GENOMIC DNA]</scope>
    <source>
        <strain evidence="3">TBRC 5832</strain>
    </source>
</reference>
<feature type="signal peptide" evidence="1">
    <location>
        <begin position="1"/>
        <end position="24"/>
    </location>
</feature>
<organism evidence="2 3">
    <name type="scientific">Actinoplanes subglobosus</name>
    <dbReference type="NCBI Taxonomy" id="1547892"/>
    <lineage>
        <taxon>Bacteria</taxon>
        <taxon>Bacillati</taxon>
        <taxon>Actinomycetota</taxon>
        <taxon>Actinomycetes</taxon>
        <taxon>Micromonosporales</taxon>
        <taxon>Micromonosporaceae</taxon>
        <taxon>Actinoplanes</taxon>
    </lineage>
</organism>
<gene>
    <name evidence="2" type="ORF">ACFO0C_27965</name>
</gene>
<accession>A0ABV8J163</accession>
<dbReference type="EMBL" id="JBHSBL010000019">
    <property type="protein sequence ID" value="MFC4068784.1"/>
    <property type="molecule type" value="Genomic_DNA"/>
</dbReference>
<evidence type="ECO:0000256" key="1">
    <source>
        <dbReference type="SAM" id="SignalP"/>
    </source>
</evidence>
<name>A0ABV8J163_9ACTN</name>
<feature type="chain" id="PRO_5046516748" evidence="1">
    <location>
        <begin position="25"/>
        <end position="382"/>
    </location>
</feature>